<proteinExistence type="predicted"/>
<accession>A0A6A6H6Y1</accession>
<dbReference type="InterPro" id="IPR046347">
    <property type="entry name" value="bZIP_sf"/>
</dbReference>
<reference evidence="1" key="1">
    <citation type="journal article" date="2020" name="Stud. Mycol.">
        <title>101 Dothideomycetes genomes: a test case for predicting lifestyles and emergence of pathogens.</title>
        <authorList>
            <person name="Haridas S."/>
            <person name="Albert R."/>
            <person name="Binder M."/>
            <person name="Bloem J."/>
            <person name="Labutti K."/>
            <person name="Salamov A."/>
            <person name="Andreopoulos B."/>
            <person name="Baker S."/>
            <person name="Barry K."/>
            <person name="Bills G."/>
            <person name="Bluhm B."/>
            <person name="Cannon C."/>
            <person name="Castanera R."/>
            <person name="Culley D."/>
            <person name="Daum C."/>
            <person name="Ezra D."/>
            <person name="Gonzalez J."/>
            <person name="Henrissat B."/>
            <person name="Kuo A."/>
            <person name="Liang C."/>
            <person name="Lipzen A."/>
            <person name="Lutzoni F."/>
            <person name="Magnuson J."/>
            <person name="Mondo S."/>
            <person name="Nolan M."/>
            <person name="Ohm R."/>
            <person name="Pangilinan J."/>
            <person name="Park H.-J."/>
            <person name="Ramirez L."/>
            <person name="Alfaro M."/>
            <person name="Sun H."/>
            <person name="Tritt A."/>
            <person name="Yoshinaga Y."/>
            <person name="Zwiers L.-H."/>
            <person name="Turgeon B."/>
            <person name="Goodwin S."/>
            <person name="Spatafora J."/>
            <person name="Crous P."/>
            <person name="Grigoriev I."/>
        </authorList>
    </citation>
    <scope>NUCLEOTIDE SEQUENCE</scope>
    <source>
        <strain evidence="1">Tuck. ex Michener</strain>
    </source>
</reference>
<gene>
    <name evidence="1" type="ORF">EV356DRAFT_189177</name>
</gene>
<organism evidence="1 2">
    <name type="scientific">Viridothelium virens</name>
    <name type="common">Speckled blister lichen</name>
    <name type="synonym">Trypethelium virens</name>
    <dbReference type="NCBI Taxonomy" id="1048519"/>
    <lineage>
        <taxon>Eukaryota</taxon>
        <taxon>Fungi</taxon>
        <taxon>Dikarya</taxon>
        <taxon>Ascomycota</taxon>
        <taxon>Pezizomycotina</taxon>
        <taxon>Dothideomycetes</taxon>
        <taxon>Dothideomycetes incertae sedis</taxon>
        <taxon>Trypetheliales</taxon>
        <taxon>Trypetheliaceae</taxon>
        <taxon>Viridothelium</taxon>
    </lineage>
</organism>
<dbReference type="AlphaFoldDB" id="A0A6A6H6Y1"/>
<sequence length="148" mass="17087">MSPLTFVKGINRSHGGTGSLHLYRTSRSISMTTDQRVKCLKTWKARLTSKRRRKAQHRAAQKAFQERKKQHIREIEVQLAVLKSSATPPAVDGEHFNNPASPHISNEQHLESTHSSGRYFDGHILEYHTKGWIYSHHRPRPVKNYLMP</sequence>
<dbReference type="Gene3D" id="1.20.5.170">
    <property type="match status" value="1"/>
</dbReference>
<evidence type="ECO:0000313" key="1">
    <source>
        <dbReference type="EMBL" id="KAF2233846.1"/>
    </source>
</evidence>
<dbReference type="SUPFAM" id="SSF57959">
    <property type="entry name" value="Leucine zipper domain"/>
    <property type="match status" value="1"/>
</dbReference>
<evidence type="ECO:0008006" key="3">
    <source>
        <dbReference type="Google" id="ProtNLM"/>
    </source>
</evidence>
<name>A0A6A6H6Y1_VIRVR</name>
<protein>
    <recommendedName>
        <fullName evidence="3">BZIP domain-containing protein</fullName>
    </recommendedName>
</protein>
<dbReference type="GO" id="GO:0003700">
    <property type="term" value="F:DNA-binding transcription factor activity"/>
    <property type="evidence" value="ECO:0007669"/>
    <property type="project" value="InterPro"/>
</dbReference>
<dbReference type="Proteomes" id="UP000800092">
    <property type="component" value="Unassembled WGS sequence"/>
</dbReference>
<dbReference type="EMBL" id="ML991803">
    <property type="protein sequence ID" value="KAF2233846.1"/>
    <property type="molecule type" value="Genomic_DNA"/>
</dbReference>
<keyword evidence="2" id="KW-1185">Reference proteome</keyword>
<evidence type="ECO:0000313" key="2">
    <source>
        <dbReference type="Proteomes" id="UP000800092"/>
    </source>
</evidence>
<dbReference type="CDD" id="cd14688">
    <property type="entry name" value="bZIP_YAP"/>
    <property type="match status" value="1"/>
</dbReference>